<evidence type="ECO:0000313" key="2">
    <source>
        <dbReference type="EMBL" id="MFD2592226.1"/>
    </source>
</evidence>
<reference evidence="3" key="1">
    <citation type="journal article" date="2019" name="Int. J. Syst. Evol. Microbiol.">
        <title>The Global Catalogue of Microorganisms (GCM) 10K type strain sequencing project: providing services to taxonomists for standard genome sequencing and annotation.</title>
        <authorList>
            <consortium name="The Broad Institute Genomics Platform"/>
            <consortium name="The Broad Institute Genome Sequencing Center for Infectious Disease"/>
            <person name="Wu L."/>
            <person name="Ma J."/>
        </authorList>
    </citation>
    <scope>NUCLEOTIDE SEQUENCE [LARGE SCALE GENOMIC DNA]</scope>
    <source>
        <strain evidence="3">KCTC 42423</strain>
    </source>
</reference>
<evidence type="ECO:0000313" key="3">
    <source>
        <dbReference type="Proteomes" id="UP001597459"/>
    </source>
</evidence>
<name>A0ABW5NAF9_9FLAO</name>
<evidence type="ECO:0000256" key="1">
    <source>
        <dbReference type="SAM" id="SignalP"/>
    </source>
</evidence>
<accession>A0ABW5NAF9</accession>
<feature type="chain" id="PRO_5045694414" description="DUF4251 domain-containing protein" evidence="1">
    <location>
        <begin position="21"/>
        <end position="164"/>
    </location>
</feature>
<dbReference type="EMBL" id="JBHULX010000030">
    <property type="protein sequence ID" value="MFD2592226.1"/>
    <property type="molecule type" value="Genomic_DNA"/>
</dbReference>
<organism evidence="2 3">
    <name type="scientific">Aquimarina hainanensis</name>
    <dbReference type="NCBI Taxonomy" id="1578017"/>
    <lineage>
        <taxon>Bacteria</taxon>
        <taxon>Pseudomonadati</taxon>
        <taxon>Bacteroidota</taxon>
        <taxon>Flavobacteriia</taxon>
        <taxon>Flavobacteriales</taxon>
        <taxon>Flavobacteriaceae</taxon>
        <taxon>Aquimarina</taxon>
    </lineage>
</organism>
<keyword evidence="1" id="KW-0732">Signal</keyword>
<sequence length="164" mass="18586">MKYLSILVIATFFLSYQGNAKNNMNAPVTKRISNPSDTLKVTHKDMTLFLIRKKYKGEKLDITAKELLKGSEPTYTLEKAYVTHQGNTIDLACSNIYNPWVGEQINEGTKRRISFIEKKSGETIIYAVFSTAADIYAVEWSVKGNTGSRLEMSNSSKFLNKYNH</sequence>
<gene>
    <name evidence="2" type="ORF">ACFSTE_15415</name>
</gene>
<feature type="signal peptide" evidence="1">
    <location>
        <begin position="1"/>
        <end position="20"/>
    </location>
</feature>
<dbReference type="Proteomes" id="UP001597459">
    <property type="component" value="Unassembled WGS sequence"/>
</dbReference>
<keyword evidence="3" id="KW-1185">Reference proteome</keyword>
<evidence type="ECO:0008006" key="4">
    <source>
        <dbReference type="Google" id="ProtNLM"/>
    </source>
</evidence>
<protein>
    <recommendedName>
        <fullName evidence="4">DUF4251 domain-containing protein</fullName>
    </recommendedName>
</protein>
<comment type="caution">
    <text evidence="2">The sequence shown here is derived from an EMBL/GenBank/DDBJ whole genome shotgun (WGS) entry which is preliminary data.</text>
</comment>
<dbReference type="RefSeq" id="WP_176026957.1">
    <property type="nucleotide sequence ID" value="NZ_JBHSJV010000001.1"/>
</dbReference>
<proteinExistence type="predicted"/>